<name>A0A3N4I339_ASCIM</name>
<protein>
    <submittedName>
        <fullName evidence="1">Uncharacterized protein</fullName>
    </submittedName>
</protein>
<keyword evidence="2" id="KW-1185">Reference proteome</keyword>
<accession>A0A3N4I339</accession>
<evidence type="ECO:0000313" key="1">
    <source>
        <dbReference type="EMBL" id="RPA80535.1"/>
    </source>
</evidence>
<gene>
    <name evidence="1" type="ORF">BJ508DRAFT_196110</name>
</gene>
<reference evidence="1 2" key="1">
    <citation type="journal article" date="2018" name="Nat. Ecol. Evol.">
        <title>Pezizomycetes genomes reveal the molecular basis of ectomycorrhizal truffle lifestyle.</title>
        <authorList>
            <person name="Murat C."/>
            <person name="Payen T."/>
            <person name="Noel B."/>
            <person name="Kuo A."/>
            <person name="Morin E."/>
            <person name="Chen J."/>
            <person name="Kohler A."/>
            <person name="Krizsan K."/>
            <person name="Balestrini R."/>
            <person name="Da Silva C."/>
            <person name="Montanini B."/>
            <person name="Hainaut M."/>
            <person name="Levati E."/>
            <person name="Barry K.W."/>
            <person name="Belfiori B."/>
            <person name="Cichocki N."/>
            <person name="Clum A."/>
            <person name="Dockter R.B."/>
            <person name="Fauchery L."/>
            <person name="Guy J."/>
            <person name="Iotti M."/>
            <person name="Le Tacon F."/>
            <person name="Lindquist E.A."/>
            <person name="Lipzen A."/>
            <person name="Malagnac F."/>
            <person name="Mello A."/>
            <person name="Molinier V."/>
            <person name="Miyauchi S."/>
            <person name="Poulain J."/>
            <person name="Riccioni C."/>
            <person name="Rubini A."/>
            <person name="Sitrit Y."/>
            <person name="Splivallo R."/>
            <person name="Traeger S."/>
            <person name="Wang M."/>
            <person name="Zifcakova L."/>
            <person name="Wipf D."/>
            <person name="Zambonelli A."/>
            <person name="Paolocci F."/>
            <person name="Nowrousian M."/>
            <person name="Ottonello S."/>
            <person name="Baldrian P."/>
            <person name="Spatafora J.W."/>
            <person name="Henrissat B."/>
            <person name="Nagy L.G."/>
            <person name="Aury J.M."/>
            <person name="Wincker P."/>
            <person name="Grigoriev I.V."/>
            <person name="Bonfante P."/>
            <person name="Martin F.M."/>
        </authorList>
    </citation>
    <scope>NUCLEOTIDE SEQUENCE [LARGE SCALE GENOMIC DNA]</scope>
    <source>
        <strain evidence="1 2">RN42</strain>
    </source>
</reference>
<dbReference type="SUPFAM" id="SSF55729">
    <property type="entry name" value="Acyl-CoA N-acyltransferases (Nat)"/>
    <property type="match status" value="1"/>
</dbReference>
<sequence length="504" mass="57685">ALLVKRDVIRSTFWEDMAPASPILEQLAFEVFERYGTLKEEIVHHPVRKGSQVWEHELDEGSFLVLEQMWVDEHYRRSGIGNWMVRCMLQKAVVEKKVRFVFALASVDPSINAGMDVVSDTDCKAVLPFLRQFEFRRVGLTPFLAYDAGSNTHPSKQLPARVDPEPPSCLREEGIAWDGETLRIHKAILERSEPDLLLWLSKESKEKHPFTDEDWLRTDARGNNILHLVSIQCYVMALDSIGSLLGHSFLLLSQQRNLLGYTPFEALQAHLDKGRGSTRTNNRRLVHVDTFNGYGNGPVGCLSKLNLGVSPEAFLRGNLTQATRLQIARFRTGCTCYTCYTDILSPRTHHQLFQTAELLNRALNFQVDNHARFNNFVYPAYRALFTFVPPEVLRRFKSNRSIREGFVKLFEYILEILRKDRLPTIQRIQTEWDNDASWPSHVKTYINVGGTIESALLTVLQVTMEGDALAGDGYFDKVNGAEWKDEFPRCRNDSEWAFLARTCG</sequence>
<dbReference type="OrthoDB" id="508139at2759"/>
<dbReference type="AlphaFoldDB" id="A0A3N4I339"/>
<dbReference type="Proteomes" id="UP000275078">
    <property type="component" value="Unassembled WGS sequence"/>
</dbReference>
<organism evidence="1 2">
    <name type="scientific">Ascobolus immersus RN42</name>
    <dbReference type="NCBI Taxonomy" id="1160509"/>
    <lineage>
        <taxon>Eukaryota</taxon>
        <taxon>Fungi</taxon>
        <taxon>Dikarya</taxon>
        <taxon>Ascomycota</taxon>
        <taxon>Pezizomycotina</taxon>
        <taxon>Pezizomycetes</taxon>
        <taxon>Pezizales</taxon>
        <taxon>Ascobolaceae</taxon>
        <taxon>Ascobolus</taxon>
    </lineage>
</organism>
<dbReference type="EMBL" id="ML119687">
    <property type="protein sequence ID" value="RPA80535.1"/>
    <property type="molecule type" value="Genomic_DNA"/>
</dbReference>
<feature type="non-terminal residue" evidence="1">
    <location>
        <position position="504"/>
    </location>
</feature>
<dbReference type="STRING" id="1160509.A0A3N4I339"/>
<evidence type="ECO:0000313" key="2">
    <source>
        <dbReference type="Proteomes" id="UP000275078"/>
    </source>
</evidence>
<proteinExistence type="predicted"/>
<dbReference type="InterPro" id="IPR016181">
    <property type="entry name" value="Acyl_CoA_acyltransferase"/>
</dbReference>
<feature type="non-terminal residue" evidence="1">
    <location>
        <position position="1"/>
    </location>
</feature>